<reference evidence="1" key="1">
    <citation type="submission" date="2021-09" db="EMBL/GenBank/DDBJ databases">
        <authorList>
            <consortium name="AG Swart"/>
            <person name="Singh M."/>
            <person name="Singh A."/>
            <person name="Seah K."/>
            <person name="Emmerich C."/>
        </authorList>
    </citation>
    <scope>NUCLEOTIDE SEQUENCE</scope>
    <source>
        <strain evidence="1">ATCC30299</strain>
    </source>
</reference>
<evidence type="ECO:0000313" key="1">
    <source>
        <dbReference type="EMBL" id="CAG9332324.1"/>
    </source>
</evidence>
<dbReference type="Pfam" id="PF01344">
    <property type="entry name" value="Kelch_1"/>
    <property type="match status" value="1"/>
</dbReference>
<dbReference type="AlphaFoldDB" id="A0AAU9K9N0"/>
<sequence length="449" mass="51312">MSLCYYEGCGQRADHVCMCLTPEQTYVCAGHLKEHISVPGPRPHYNRPLYLTPPEDVKAYLLSYFKNKIRSLNSLRKQVEEELLELPNEQEAAHKIFAMIEEDLERFKYFLGEVQNRIDVPKDNPNEIEKLLSTSTVEGLSSELKNFVPKSQELLDRDEQFHTPETPKCVGFDICLFQHNTKNLRSISFRDWEIEDNELSLPFNVDFRTCMCLIPDGKIFCFGSMIDAKVTGVTFTMAFDNKVQVLAVGTPCRSSSAAFFEGCVYCFGGNDGNQPMTLAERYSLERNVWTKLPVLPNSTYYASTCVFANKMLISGLGLTFMFIYDPLAMSYDKTLTFADEGSTKIICEGLGRAFVIETKGKIYESGIGNPYDWQPVENSDIPNWHLVSHRASFMNYVYFIIDEYPCPGLYYFSLDGKFCKRIKKILDKEQEISYTPQEQAPQPEIQSTA</sequence>
<keyword evidence="2" id="KW-1185">Reference proteome</keyword>
<evidence type="ECO:0000313" key="2">
    <source>
        <dbReference type="Proteomes" id="UP001162131"/>
    </source>
</evidence>
<dbReference type="SUPFAM" id="SSF50965">
    <property type="entry name" value="Galactose oxidase, central domain"/>
    <property type="match status" value="1"/>
</dbReference>
<gene>
    <name evidence="1" type="ORF">BSTOLATCC_MIC55774</name>
</gene>
<dbReference type="InterPro" id="IPR011043">
    <property type="entry name" value="Gal_Oxase/kelch_b-propeller"/>
</dbReference>
<accession>A0AAU9K9N0</accession>
<comment type="caution">
    <text evidence="1">The sequence shown here is derived from an EMBL/GenBank/DDBJ whole genome shotgun (WGS) entry which is preliminary data.</text>
</comment>
<dbReference type="Gene3D" id="2.120.10.80">
    <property type="entry name" value="Kelch-type beta propeller"/>
    <property type="match status" value="1"/>
</dbReference>
<dbReference type="InterPro" id="IPR015915">
    <property type="entry name" value="Kelch-typ_b-propeller"/>
</dbReference>
<name>A0AAU9K9N0_9CILI</name>
<dbReference type="SMART" id="SM00612">
    <property type="entry name" value="Kelch"/>
    <property type="match status" value="1"/>
</dbReference>
<dbReference type="Proteomes" id="UP001162131">
    <property type="component" value="Unassembled WGS sequence"/>
</dbReference>
<protein>
    <submittedName>
        <fullName evidence="1">Uncharacterized protein</fullName>
    </submittedName>
</protein>
<organism evidence="1 2">
    <name type="scientific">Blepharisma stoltei</name>
    <dbReference type="NCBI Taxonomy" id="1481888"/>
    <lineage>
        <taxon>Eukaryota</taxon>
        <taxon>Sar</taxon>
        <taxon>Alveolata</taxon>
        <taxon>Ciliophora</taxon>
        <taxon>Postciliodesmatophora</taxon>
        <taxon>Heterotrichea</taxon>
        <taxon>Heterotrichida</taxon>
        <taxon>Blepharismidae</taxon>
        <taxon>Blepharisma</taxon>
    </lineage>
</organism>
<dbReference type="InterPro" id="IPR006652">
    <property type="entry name" value="Kelch_1"/>
</dbReference>
<dbReference type="EMBL" id="CAJZBQ010000054">
    <property type="protein sequence ID" value="CAG9332324.1"/>
    <property type="molecule type" value="Genomic_DNA"/>
</dbReference>
<proteinExistence type="predicted"/>